<dbReference type="GO" id="GO:0003684">
    <property type="term" value="F:damaged DNA binding"/>
    <property type="evidence" value="ECO:0007669"/>
    <property type="project" value="InterPro"/>
</dbReference>
<evidence type="ECO:0000256" key="4">
    <source>
        <dbReference type="ARBA" id="ARBA00022771"/>
    </source>
</evidence>
<name>A0A0D6XSQ8_9STAP</name>
<accession>A0A0D6XSQ8</accession>
<evidence type="ECO:0000313" key="17">
    <source>
        <dbReference type="Proteomes" id="UP000032366"/>
    </source>
</evidence>
<evidence type="ECO:0000256" key="7">
    <source>
        <dbReference type="ARBA" id="ARBA00022840"/>
    </source>
</evidence>
<keyword evidence="2 11" id="KW-0547">Nucleotide-binding</keyword>
<dbReference type="SUPFAM" id="SSF52540">
    <property type="entry name" value="P-loop containing nucleoside triphosphate hydrolases"/>
    <property type="match status" value="1"/>
</dbReference>
<dbReference type="PANTHER" id="PTHR32472">
    <property type="entry name" value="DNA REPAIR PROTEIN RADA"/>
    <property type="match status" value="1"/>
</dbReference>
<dbReference type="Pfam" id="PF18073">
    <property type="entry name" value="Zn_ribbon_LapB"/>
    <property type="match status" value="1"/>
</dbReference>
<dbReference type="FunFam" id="3.40.50.300:FF:000050">
    <property type="entry name" value="DNA repair protein RadA"/>
    <property type="match status" value="1"/>
</dbReference>
<comment type="function">
    <text evidence="11">Plays a role in repairing double-strand DNA breaks, probably involving stabilizing or processing branched DNA or blocked replication forks.</text>
</comment>
<evidence type="ECO:0000256" key="11">
    <source>
        <dbReference type="HAMAP-Rule" id="MF_01498"/>
    </source>
</evidence>
<dbReference type="OrthoDB" id="9803906at2"/>
<dbReference type="GO" id="GO:0016787">
    <property type="term" value="F:hydrolase activity"/>
    <property type="evidence" value="ECO:0007669"/>
    <property type="project" value="UniProtKB-KW"/>
</dbReference>
<dbReference type="InterPro" id="IPR020568">
    <property type="entry name" value="Ribosomal_Su5_D2-typ_SF"/>
</dbReference>
<evidence type="ECO:0000256" key="2">
    <source>
        <dbReference type="ARBA" id="ARBA00022741"/>
    </source>
</evidence>
<dbReference type="AlphaFoldDB" id="A0A0D6XSQ8"/>
<dbReference type="InterPro" id="IPR004504">
    <property type="entry name" value="DNA_repair_RadA"/>
</dbReference>
<organism evidence="16 18">
    <name type="scientific">Staphylococcus microti</name>
    <dbReference type="NCBI Taxonomy" id="569857"/>
    <lineage>
        <taxon>Bacteria</taxon>
        <taxon>Bacillati</taxon>
        <taxon>Bacillota</taxon>
        <taxon>Bacilli</taxon>
        <taxon>Bacillales</taxon>
        <taxon>Staphylococcaceae</taxon>
        <taxon>Staphylococcus</taxon>
    </lineage>
</organism>
<evidence type="ECO:0000313" key="15">
    <source>
        <dbReference type="EMBL" id="KIX91281.1"/>
    </source>
</evidence>
<keyword evidence="4 13" id="KW-0863">Zinc-finger</keyword>
<dbReference type="Pfam" id="PF13481">
    <property type="entry name" value="AAA_25"/>
    <property type="match status" value="1"/>
</dbReference>
<keyword evidence="17" id="KW-1185">Reference proteome</keyword>
<dbReference type="Gene3D" id="3.30.230.10">
    <property type="match status" value="1"/>
</dbReference>
<evidence type="ECO:0000256" key="1">
    <source>
        <dbReference type="ARBA" id="ARBA00022723"/>
    </source>
</evidence>
<comment type="similarity">
    <text evidence="11 13">Belongs to the RecA family. RadA subfamily.</text>
</comment>
<evidence type="ECO:0000256" key="10">
    <source>
        <dbReference type="ARBA" id="ARBA00023204"/>
    </source>
</evidence>
<dbReference type="CDD" id="cd01121">
    <property type="entry name" value="RadA_SMS_N"/>
    <property type="match status" value="1"/>
</dbReference>
<dbReference type="SUPFAM" id="SSF54211">
    <property type="entry name" value="Ribosomal protein S5 domain 2-like"/>
    <property type="match status" value="1"/>
</dbReference>
<dbReference type="PROSITE" id="PS50162">
    <property type="entry name" value="RECA_2"/>
    <property type="match status" value="1"/>
</dbReference>
<gene>
    <name evidence="11 16" type="primary">radA</name>
    <name evidence="16" type="ORF">NCTC13832_00267</name>
    <name evidence="15" type="ORF">TP70_03015</name>
</gene>
<reference evidence="15 17" key="1">
    <citation type="submission" date="2015-01" db="EMBL/GenBank/DDBJ databases">
        <authorList>
            <person name="Guo J."/>
        </authorList>
    </citation>
    <scope>NUCLEOTIDE SEQUENCE [LARGE SCALE GENOMIC DNA]</scope>
    <source>
        <strain evidence="15 17">DSM 22147</strain>
    </source>
</reference>
<evidence type="ECO:0000259" key="14">
    <source>
        <dbReference type="PROSITE" id="PS50162"/>
    </source>
</evidence>
<evidence type="ECO:0000313" key="16">
    <source>
        <dbReference type="EMBL" id="SUM56613.1"/>
    </source>
</evidence>
<evidence type="ECO:0000256" key="9">
    <source>
        <dbReference type="ARBA" id="ARBA00023125"/>
    </source>
</evidence>
<keyword evidence="10 11" id="KW-0234">DNA repair</keyword>
<dbReference type="SMART" id="SM00382">
    <property type="entry name" value="AAA"/>
    <property type="match status" value="1"/>
</dbReference>
<dbReference type="GO" id="GO:0005524">
    <property type="term" value="F:ATP binding"/>
    <property type="evidence" value="ECO:0007669"/>
    <property type="project" value="UniProtKB-UniRule"/>
</dbReference>
<evidence type="ECO:0000256" key="12">
    <source>
        <dbReference type="NCBIfam" id="TIGR00416"/>
    </source>
</evidence>
<dbReference type="InterPro" id="IPR020588">
    <property type="entry name" value="RecA_ATP-bd"/>
</dbReference>
<evidence type="ECO:0000256" key="3">
    <source>
        <dbReference type="ARBA" id="ARBA00022763"/>
    </source>
</evidence>
<dbReference type="RefSeq" id="WP_044359235.1">
    <property type="nucleotide sequence ID" value="NZ_JXWY01000019.1"/>
</dbReference>
<feature type="binding site" evidence="11">
    <location>
        <begin position="95"/>
        <end position="102"/>
    </location>
    <ligand>
        <name>ATP</name>
        <dbReference type="ChEBI" id="CHEBI:30616"/>
    </ligand>
</feature>
<evidence type="ECO:0000256" key="6">
    <source>
        <dbReference type="ARBA" id="ARBA00022833"/>
    </source>
</evidence>
<keyword evidence="5" id="KW-0378">Hydrolase</keyword>
<proteinExistence type="inferred from homology"/>
<keyword evidence="9 11" id="KW-0238">DNA-binding</keyword>
<dbReference type="STRING" id="569857.TP70_03015"/>
<dbReference type="GO" id="GO:0000725">
    <property type="term" value="P:recombinational repair"/>
    <property type="evidence" value="ECO:0007669"/>
    <property type="project" value="UniProtKB-UniRule"/>
</dbReference>
<dbReference type="GO" id="GO:0005829">
    <property type="term" value="C:cytosol"/>
    <property type="evidence" value="ECO:0007669"/>
    <property type="project" value="TreeGrafter"/>
</dbReference>
<dbReference type="NCBIfam" id="TIGR00416">
    <property type="entry name" value="sms"/>
    <property type="match status" value="1"/>
</dbReference>
<feature type="region of interest" description="Lon-protease-like" evidence="11">
    <location>
        <begin position="350"/>
        <end position="455"/>
    </location>
</feature>
<dbReference type="InterPro" id="IPR003593">
    <property type="entry name" value="AAA+_ATPase"/>
</dbReference>
<dbReference type="Pfam" id="PF13541">
    <property type="entry name" value="ChlI"/>
    <property type="match status" value="1"/>
</dbReference>
<evidence type="ECO:0000256" key="5">
    <source>
        <dbReference type="ARBA" id="ARBA00022801"/>
    </source>
</evidence>
<feature type="domain" description="RecA family profile 1" evidence="14">
    <location>
        <begin position="66"/>
        <end position="214"/>
    </location>
</feature>
<dbReference type="InterPro" id="IPR027417">
    <property type="entry name" value="P-loop_NTPase"/>
</dbReference>
<keyword evidence="8 11" id="KW-0346">Stress response</keyword>
<dbReference type="Proteomes" id="UP000032366">
    <property type="component" value="Unassembled WGS sequence"/>
</dbReference>
<dbReference type="FunFam" id="3.30.230.10:FF:000031">
    <property type="entry name" value="DNA repair protein RadA"/>
    <property type="match status" value="1"/>
</dbReference>
<dbReference type="PRINTS" id="PR01874">
    <property type="entry name" value="DNAREPAIRADA"/>
</dbReference>
<dbReference type="Gene3D" id="3.40.50.300">
    <property type="entry name" value="P-loop containing nucleotide triphosphate hydrolases"/>
    <property type="match status" value="1"/>
</dbReference>
<dbReference type="GO" id="GO:0140664">
    <property type="term" value="F:ATP-dependent DNA damage sensor activity"/>
    <property type="evidence" value="ECO:0007669"/>
    <property type="project" value="InterPro"/>
</dbReference>
<dbReference type="EMBL" id="JXWY01000019">
    <property type="protein sequence ID" value="KIX91281.1"/>
    <property type="molecule type" value="Genomic_DNA"/>
</dbReference>
<evidence type="ECO:0000256" key="13">
    <source>
        <dbReference type="RuleBase" id="RU003555"/>
    </source>
</evidence>
<keyword evidence="6 13" id="KW-0862">Zinc</keyword>
<dbReference type="EMBL" id="UHDT01000001">
    <property type="protein sequence ID" value="SUM56613.1"/>
    <property type="molecule type" value="Genomic_DNA"/>
</dbReference>
<keyword evidence="3 11" id="KW-0227">DNA damage</keyword>
<sequence length="455" mass="49897">MAKKKVTFECTACGYQTPKWMGKCPNCGAWNSMEETIEQKATSPKHGVRTQSTAKVQKLNDVKQEQAPRILTNSRELNRVLGGGIVQGSLVLIGGDPGIGKSTLLLQMCASLSKERKILYITGEESLNQTKLRADRLEEDASALNVFAETNLEVIHDAVKKLEPELIVVDSIQTIFHPEITSAPGSVSQVRESTQSLMHIAKQMNIATFIVGHVTKEGQIAGPRLLEHMVDTVLYFEGDEHHAYRILRAVKNRFGSTNEMGIFEMKQSGLQSVVNPSEMFLEERSSNVPGSTIVATMEGSRPLLIEVQALVTPTTFNNPRRMATGIDHNRLSLLMAVLEKKEGYLLQQQDAYIKVAGGVKLTEPAVDLGIIIATATSFKDRAVDGLDCFIGEVGLTGEVRRVSRIEQRVQEAAKLGFKRVIIPQTNIGGWTFPEGIEVIGVTSVHDALKHALKAS</sequence>
<comment type="function">
    <text evidence="13">DNA-dependent ATPase involved in processing of recombination intermediates, plays a role in repairing DNA breaks. Stimulates the branch migration of RecA-mediated strand transfer reactions, allowing the 3' invading strand to extend heteroduplex DNA faster. Binds ssDNA in the presence of ADP but not other nucleotides, has ATPase activity that is stimulated by ssDNA and various branched DNA structures, but inhibited by SSB. Does not have RecA's homology-searching function.</text>
</comment>
<reference evidence="16 18" key="2">
    <citation type="submission" date="2018-06" db="EMBL/GenBank/DDBJ databases">
        <authorList>
            <consortium name="Pathogen Informatics"/>
            <person name="Doyle S."/>
        </authorList>
    </citation>
    <scope>NUCLEOTIDE SEQUENCE [LARGE SCALE GENOMIC DNA]</scope>
    <source>
        <strain evidence="16 18">NCTC13832</strain>
    </source>
</reference>
<evidence type="ECO:0000313" key="18">
    <source>
        <dbReference type="Proteomes" id="UP000254100"/>
    </source>
</evidence>
<dbReference type="HAMAP" id="MF_01498">
    <property type="entry name" value="RadA_bact"/>
    <property type="match status" value="1"/>
</dbReference>
<dbReference type="InterPro" id="IPR014721">
    <property type="entry name" value="Ribsml_uS5_D2-typ_fold_subgr"/>
</dbReference>
<dbReference type="PANTHER" id="PTHR32472:SF10">
    <property type="entry name" value="DNA REPAIR PROTEIN RADA-LIKE PROTEIN"/>
    <property type="match status" value="1"/>
</dbReference>
<protein>
    <recommendedName>
        <fullName evidence="11 12">DNA repair protein RadA</fullName>
    </recommendedName>
</protein>
<comment type="domain">
    <text evidence="11">The middle region has homology to RecA with ATPase motifs including the RadA KNRFG motif, while the C-terminus is homologous to Lon protease.</text>
</comment>
<feature type="short sequence motif" description="RadA KNRFG motif" evidence="11">
    <location>
        <begin position="251"/>
        <end position="255"/>
    </location>
</feature>
<keyword evidence="1 11" id="KW-0479">Metal-binding</keyword>
<dbReference type="GO" id="GO:0008270">
    <property type="term" value="F:zinc ion binding"/>
    <property type="evidence" value="ECO:0007669"/>
    <property type="project" value="UniProtKB-KW"/>
</dbReference>
<dbReference type="InterPro" id="IPR041166">
    <property type="entry name" value="Rubredoxin_2"/>
</dbReference>
<dbReference type="Proteomes" id="UP000254100">
    <property type="component" value="Unassembled WGS sequence"/>
</dbReference>
<keyword evidence="7 11" id="KW-0067">ATP-binding</keyword>
<evidence type="ECO:0000256" key="8">
    <source>
        <dbReference type="ARBA" id="ARBA00023016"/>
    </source>
</evidence>